<protein>
    <recommendedName>
        <fullName evidence="6">GTPase HflX</fullName>
    </recommendedName>
    <alternativeName>
        <fullName evidence="6">GTP-binding protein HflX</fullName>
    </alternativeName>
</protein>
<sequence>MMNEKTIKDESNLILHEEEKIQRALLISVYHGSQQKMICEEHLDELALLTRTFGVEVAQKVACPLRKYDASTYLSKGKLEELIEKARELKVDLVIFDDEITPAQQRNLQKAFEIPVMDRTEVILGVFAQRAQTKEARLQIELAQVKYEAPRLKRLWTHLSRQQGTSGSGGGGAYLKGEGEKQIEIDRRILKRKIDQLQKEIEEVKAHRETQRISRVRSEIPVFAIIGYTNAGKSTLLNALTDAGVFVEDKLFATLDTTTRKFTLANNQEVLLIDTVGFIRKLPHLLVAAFKSTLEEAIEADILLHLIDVSHPMAEEQAATTHEVLKELGAGKKSIITVLNKIDKCSNPQMIHRIRMTYPKNVQISALQKLGFDELQDVMIQEMSRQRQVVELRIPQSAYACVSEIMRVGNILNQDYDENDILLKADLPTAIVNKYFHYQTRDQEESSD</sequence>
<keyword evidence="12" id="KW-1185">Reference proteome</keyword>
<dbReference type="EMBL" id="LN879502">
    <property type="protein sequence ID" value="CUI16485.1"/>
    <property type="molecule type" value="Genomic_DNA"/>
</dbReference>
<evidence type="ECO:0000313" key="12">
    <source>
        <dbReference type="Proteomes" id="UP000069902"/>
    </source>
</evidence>
<evidence type="ECO:0000256" key="7">
    <source>
        <dbReference type="PIRSR" id="PIRSR006809-1"/>
    </source>
</evidence>
<feature type="binding site" evidence="7">
    <location>
        <begin position="340"/>
        <end position="343"/>
    </location>
    <ligand>
        <name>GTP</name>
        <dbReference type="ChEBI" id="CHEBI:37565"/>
    </ligand>
</feature>
<evidence type="ECO:0000256" key="9">
    <source>
        <dbReference type="SAM" id="Coils"/>
    </source>
</evidence>
<dbReference type="InterPro" id="IPR025121">
    <property type="entry name" value="GTPase_HflX_N"/>
</dbReference>
<dbReference type="Pfam" id="PF01926">
    <property type="entry name" value="MMR_HSR1"/>
    <property type="match status" value="1"/>
</dbReference>
<dbReference type="InterPro" id="IPR027417">
    <property type="entry name" value="P-loop_NTPase"/>
</dbReference>
<evidence type="ECO:0000256" key="5">
    <source>
        <dbReference type="ARBA" id="ARBA00023134"/>
    </source>
</evidence>
<evidence type="ECO:0000256" key="2">
    <source>
        <dbReference type="ARBA" id="ARBA00022723"/>
    </source>
</evidence>
<dbReference type="KEGG" id="pnl:PNK_0860"/>
<dbReference type="InterPro" id="IPR042108">
    <property type="entry name" value="GTPase_HflX_N_sf"/>
</dbReference>
<evidence type="ECO:0000256" key="4">
    <source>
        <dbReference type="ARBA" id="ARBA00022842"/>
    </source>
</evidence>
<evidence type="ECO:0000259" key="10">
    <source>
        <dbReference type="PROSITE" id="PS51705"/>
    </source>
</evidence>
<evidence type="ECO:0000256" key="6">
    <source>
        <dbReference type="HAMAP-Rule" id="MF_00900"/>
    </source>
</evidence>
<dbReference type="Gene3D" id="3.40.50.11060">
    <property type="entry name" value="GTPase HflX, N-terminal domain"/>
    <property type="match status" value="1"/>
</dbReference>
<dbReference type="PANTHER" id="PTHR10229">
    <property type="entry name" value="GTP-BINDING PROTEIN HFLX"/>
    <property type="match status" value="1"/>
</dbReference>
<dbReference type="Proteomes" id="UP000069902">
    <property type="component" value="Chromosome cPNK"/>
</dbReference>
<dbReference type="InterPro" id="IPR032305">
    <property type="entry name" value="GTP-bd_M"/>
</dbReference>
<dbReference type="InterPro" id="IPR016496">
    <property type="entry name" value="GTPase_HflX"/>
</dbReference>
<dbReference type="PIRSF" id="PIRSF006809">
    <property type="entry name" value="GTP-binding_hflX_prd"/>
    <property type="match status" value="1"/>
</dbReference>
<dbReference type="STRING" id="389348.PNK_0860"/>
<comment type="cofactor">
    <cofactor evidence="8">
        <name>Mg(2+)</name>
        <dbReference type="ChEBI" id="CHEBI:18420"/>
    </cofactor>
</comment>
<comment type="similarity">
    <text evidence="6">Belongs to the TRAFAC class OBG-HflX-like GTPase superfamily. HflX GTPase family.</text>
</comment>
<comment type="subunit">
    <text evidence="6">Monomer. Associates with the 50S ribosomal subunit.</text>
</comment>
<feature type="domain" description="Hflx-type G" evidence="10">
    <location>
        <begin position="221"/>
        <end position="387"/>
    </location>
</feature>
<dbReference type="PRINTS" id="PR00326">
    <property type="entry name" value="GTP1OBG"/>
</dbReference>
<dbReference type="GO" id="GO:0005737">
    <property type="term" value="C:cytoplasm"/>
    <property type="evidence" value="ECO:0007669"/>
    <property type="project" value="UniProtKB-SubCell"/>
</dbReference>
<accession>A0A0U5JF17</accession>
<dbReference type="Gene3D" id="3.40.50.300">
    <property type="entry name" value="P-loop containing nucleotide triphosphate hydrolases"/>
    <property type="match status" value="1"/>
</dbReference>
<dbReference type="PROSITE" id="PS51705">
    <property type="entry name" value="G_HFLX"/>
    <property type="match status" value="1"/>
</dbReference>
<keyword evidence="5 6" id="KW-0342">GTP-binding</keyword>
<dbReference type="GO" id="GO:0003924">
    <property type="term" value="F:GTPase activity"/>
    <property type="evidence" value="ECO:0007669"/>
    <property type="project" value="UniProtKB-UniRule"/>
</dbReference>
<keyword evidence="3 6" id="KW-0547">Nucleotide-binding</keyword>
<dbReference type="NCBIfam" id="TIGR03156">
    <property type="entry name" value="GTP_HflX"/>
    <property type="match status" value="1"/>
</dbReference>
<comment type="function">
    <text evidence="6">GTPase that associates with the 50S ribosomal subunit and may have a role during protein synthesis or ribosome biogenesis.</text>
</comment>
<dbReference type="InterPro" id="IPR030394">
    <property type="entry name" value="G_HFLX_dom"/>
</dbReference>
<dbReference type="AlphaFoldDB" id="A0A0U5JF17"/>
<feature type="binding site" evidence="7">
    <location>
        <begin position="365"/>
        <end position="367"/>
    </location>
    <ligand>
        <name>GTP</name>
        <dbReference type="ChEBI" id="CHEBI:37565"/>
    </ligand>
</feature>
<keyword evidence="2 8" id="KW-0479">Metal-binding</keyword>
<dbReference type="HAMAP" id="MF_00900">
    <property type="entry name" value="GTPase_HflX"/>
    <property type="match status" value="1"/>
</dbReference>
<dbReference type="PATRIC" id="fig|389348.3.peg.942"/>
<keyword evidence="9" id="KW-0175">Coiled coil</keyword>
<dbReference type="Pfam" id="PF13167">
    <property type="entry name" value="GTP-bdg_N"/>
    <property type="match status" value="1"/>
</dbReference>
<dbReference type="InterPro" id="IPR006073">
    <property type="entry name" value="GTP-bd"/>
</dbReference>
<dbReference type="CDD" id="cd01878">
    <property type="entry name" value="HflX"/>
    <property type="match status" value="1"/>
</dbReference>
<dbReference type="FunFam" id="3.40.50.11060:FF:000001">
    <property type="entry name" value="GTPase HflX"/>
    <property type="match status" value="1"/>
</dbReference>
<feature type="binding site" evidence="8">
    <location>
        <position position="254"/>
    </location>
    <ligand>
        <name>Mg(2+)</name>
        <dbReference type="ChEBI" id="CHEBI:18420"/>
    </ligand>
</feature>
<dbReference type="InterPro" id="IPR005225">
    <property type="entry name" value="Small_GTP-bd"/>
</dbReference>
<feature type="binding site" evidence="7">
    <location>
        <begin position="252"/>
        <end position="256"/>
    </location>
    <ligand>
        <name>GTP</name>
        <dbReference type="ChEBI" id="CHEBI:37565"/>
    </ligand>
</feature>
<dbReference type="InParanoid" id="A0A0U5JF17"/>
<dbReference type="GO" id="GO:0005525">
    <property type="term" value="F:GTP binding"/>
    <property type="evidence" value="ECO:0007669"/>
    <property type="project" value="UniProtKB-UniRule"/>
</dbReference>
<dbReference type="RefSeq" id="WP_059060509.1">
    <property type="nucleotide sequence ID" value="NZ_LN879502.1"/>
</dbReference>
<feature type="binding site" evidence="8">
    <location>
        <position position="234"/>
    </location>
    <ligand>
        <name>Mg(2+)</name>
        <dbReference type="ChEBI" id="CHEBI:18420"/>
    </ligand>
</feature>
<dbReference type="Gene3D" id="6.10.250.2860">
    <property type="match status" value="1"/>
</dbReference>
<gene>
    <name evidence="6 11" type="primary">hflX</name>
    <name evidence="11" type="ORF">PNK_0860</name>
</gene>
<dbReference type="NCBIfam" id="TIGR00231">
    <property type="entry name" value="small_GTP"/>
    <property type="match status" value="1"/>
</dbReference>
<name>A0A0U5JF17_9BACT</name>
<dbReference type="Pfam" id="PF16360">
    <property type="entry name" value="GTP-bdg_M"/>
    <property type="match status" value="1"/>
</dbReference>
<feature type="binding site" evidence="7">
    <location>
        <begin position="274"/>
        <end position="277"/>
    </location>
    <ligand>
        <name>GTP</name>
        <dbReference type="ChEBI" id="CHEBI:37565"/>
    </ligand>
</feature>
<dbReference type="GO" id="GO:0046872">
    <property type="term" value="F:metal ion binding"/>
    <property type="evidence" value="ECO:0007669"/>
    <property type="project" value="UniProtKB-KW"/>
</dbReference>
<keyword evidence="4 8" id="KW-0460">Magnesium</keyword>
<feature type="coiled-coil region" evidence="9">
    <location>
        <begin position="180"/>
        <end position="214"/>
    </location>
</feature>
<dbReference type="SUPFAM" id="SSF52540">
    <property type="entry name" value="P-loop containing nucleoside triphosphate hydrolases"/>
    <property type="match status" value="1"/>
</dbReference>
<evidence type="ECO:0000313" key="11">
    <source>
        <dbReference type="EMBL" id="CUI16485.1"/>
    </source>
</evidence>
<dbReference type="GO" id="GO:0043022">
    <property type="term" value="F:ribosome binding"/>
    <property type="evidence" value="ECO:0007669"/>
    <property type="project" value="TreeGrafter"/>
</dbReference>
<keyword evidence="1 6" id="KW-0963">Cytoplasm</keyword>
<comment type="subcellular location">
    <subcellularLocation>
        <location evidence="6">Cytoplasm</location>
    </subcellularLocation>
    <text evidence="6">May associate with membranes.</text>
</comment>
<dbReference type="FunCoup" id="A0A0U5JF17">
    <property type="interactions" value="381"/>
</dbReference>
<organism evidence="11 12">
    <name type="scientific">Candidatus Protochlamydia naegleriophila</name>
    <dbReference type="NCBI Taxonomy" id="389348"/>
    <lineage>
        <taxon>Bacteria</taxon>
        <taxon>Pseudomonadati</taxon>
        <taxon>Chlamydiota</taxon>
        <taxon>Chlamydiia</taxon>
        <taxon>Parachlamydiales</taxon>
        <taxon>Parachlamydiaceae</taxon>
        <taxon>Candidatus Protochlamydia</taxon>
    </lineage>
</organism>
<evidence type="ECO:0000256" key="1">
    <source>
        <dbReference type="ARBA" id="ARBA00022490"/>
    </source>
</evidence>
<feature type="binding site" evidence="7">
    <location>
        <begin position="227"/>
        <end position="234"/>
    </location>
    <ligand>
        <name>GTP</name>
        <dbReference type="ChEBI" id="CHEBI:37565"/>
    </ligand>
</feature>
<reference evidence="12" key="1">
    <citation type="submission" date="2015-09" db="EMBL/GenBank/DDBJ databases">
        <authorList>
            <person name="Bertelli C."/>
        </authorList>
    </citation>
    <scope>NUCLEOTIDE SEQUENCE [LARGE SCALE GENOMIC DNA]</scope>
    <source>
        <strain evidence="12">KNic</strain>
    </source>
</reference>
<evidence type="ECO:0000256" key="8">
    <source>
        <dbReference type="PIRSR" id="PIRSR006809-2"/>
    </source>
</evidence>
<evidence type="ECO:0000256" key="3">
    <source>
        <dbReference type="ARBA" id="ARBA00022741"/>
    </source>
</evidence>
<dbReference type="PANTHER" id="PTHR10229:SF0">
    <property type="entry name" value="GTP-BINDING PROTEIN 6-RELATED"/>
    <property type="match status" value="1"/>
</dbReference>
<proteinExistence type="inferred from homology"/>